<dbReference type="KEGG" id="spri:SPRI_6854"/>
<dbReference type="OMA" id="YLLWNAE"/>
<evidence type="ECO:0000313" key="2">
    <source>
        <dbReference type="Proteomes" id="UP000060513"/>
    </source>
</evidence>
<accession>A0A0M4DM44</accession>
<dbReference type="STRING" id="38300.SPRI_6854"/>
<dbReference type="GeneID" id="97232111"/>
<sequence length="120" mass="13465">MRGPVRQTEPEVAAGIARLEGYLLAQSRLKEARQEAEAFAGRMPWLTGAQREEVVRVYTQDRIALSRRVLEGLVSRADELRLEYTARYEELRRRLLCGGVVAVLVSAVLCAFAGLLALHR</sequence>
<evidence type="ECO:0000313" key="1">
    <source>
        <dbReference type="EMBL" id="ALC25160.1"/>
    </source>
</evidence>
<dbReference type="OrthoDB" id="3855296at2"/>
<dbReference type="PATRIC" id="fig|38300.4.peg.7174"/>
<gene>
    <name evidence="1" type="ORF">SPRI_6854</name>
</gene>
<dbReference type="Proteomes" id="UP000060513">
    <property type="component" value="Chromosome"/>
</dbReference>
<organism evidence="1">
    <name type="scientific">Streptomyces pristinaespiralis</name>
    <dbReference type="NCBI Taxonomy" id="38300"/>
    <lineage>
        <taxon>Bacteria</taxon>
        <taxon>Bacillati</taxon>
        <taxon>Actinomycetota</taxon>
        <taxon>Actinomycetes</taxon>
        <taxon>Kitasatosporales</taxon>
        <taxon>Streptomycetaceae</taxon>
        <taxon>Streptomyces</taxon>
    </lineage>
</organism>
<proteinExistence type="predicted"/>
<protein>
    <submittedName>
        <fullName evidence="1">Membrane protein</fullName>
    </submittedName>
</protein>
<name>A0A0M4DM44_STRPR</name>
<dbReference type="EMBL" id="CP011340">
    <property type="protein sequence ID" value="ALC25160.1"/>
    <property type="molecule type" value="Genomic_DNA"/>
</dbReference>
<dbReference type="AlphaFoldDB" id="A0A0M4DM44"/>
<reference evidence="1 2" key="1">
    <citation type="submission" date="2015-08" db="EMBL/GenBank/DDBJ databases">
        <title>Genome sequence of the pristinamycin over-producing bacterium Streptomyces pristinaespiralis HCCB10218.</title>
        <authorList>
            <person name="Tian J."/>
            <person name="Yang J."/>
            <person name="Li L."/>
            <person name="Ruan L."/>
            <person name="Wei W."/>
            <person name="Zheng G."/>
            <person name="Wei Z."/>
            <person name="Yang S."/>
            <person name="Ge M."/>
            <person name="Jiang W."/>
            <person name="Lu Y."/>
        </authorList>
    </citation>
    <scope>NUCLEOTIDE SEQUENCE [LARGE SCALE GENOMIC DNA]</scope>
    <source>
        <strain evidence="1 2">HCCB 10218</strain>
    </source>
</reference>
<dbReference type="RefSeq" id="WP_005321174.1">
    <property type="nucleotide sequence ID" value="NZ_CP011340.1"/>
</dbReference>